<dbReference type="Pfam" id="PF12697">
    <property type="entry name" value="Abhydrolase_6"/>
    <property type="match status" value="1"/>
</dbReference>
<dbReference type="Gene3D" id="3.40.50.1820">
    <property type="entry name" value="alpha/beta hydrolase"/>
    <property type="match status" value="1"/>
</dbReference>
<dbReference type="PANTHER" id="PTHR43798:SF33">
    <property type="entry name" value="HYDROLASE, PUTATIVE (AFU_ORTHOLOGUE AFUA_2G14860)-RELATED"/>
    <property type="match status" value="1"/>
</dbReference>
<protein>
    <submittedName>
        <fullName evidence="2">Alpha/beta-hydrolase</fullName>
    </submittedName>
</protein>
<reference evidence="2" key="1">
    <citation type="submission" date="2023-06" db="EMBL/GenBank/DDBJ databases">
        <authorList>
            <consortium name="Lawrence Berkeley National Laboratory"/>
            <person name="Ahrendt S."/>
            <person name="Sahu N."/>
            <person name="Indic B."/>
            <person name="Wong-Bajracharya J."/>
            <person name="Merenyi Z."/>
            <person name="Ke H.-M."/>
            <person name="Monk M."/>
            <person name="Kocsube S."/>
            <person name="Drula E."/>
            <person name="Lipzen A."/>
            <person name="Balint B."/>
            <person name="Henrissat B."/>
            <person name="Andreopoulos B."/>
            <person name="Martin F.M."/>
            <person name="Harder C.B."/>
            <person name="Rigling D."/>
            <person name="Ford K.L."/>
            <person name="Foster G.D."/>
            <person name="Pangilinan J."/>
            <person name="Papanicolaou A."/>
            <person name="Barry K."/>
            <person name="LaButti K."/>
            <person name="Viragh M."/>
            <person name="Koriabine M."/>
            <person name="Yan M."/>
            <person name="Riley R."/>
            <person name="Champramary S."/>
            <person name="Plett K.L."/>
            <person name="Tsai I.J."/>
            <person name="Slot J."/>
            <person name="Sipos G."/>
            <person name="Plett J."/>
            <person name="Nagy L.G."/>
            <person name="Grigoriev I.V."/>
        </authorList>
    </citation>
    <scope>NUCLEOTIDE SEQUENCE</scope>
    <source>
        <strain evidence="2">ICMP 16352</strain>
    </source>
</reference>
<evidence type="ECO:0000313" key="2">
    <source>
        <dbReference type="EMBL" id="KAK0471664.1"/>
    </source>
</evidence>
<dbReference type="Proteomes" id="UP001175227">
    <property type="component" value="Unassembled WGS sequence"/>
</dbReference>
<keyword evidence="3" id="KW-1185">Reference proteome</keyword>
<name>A0AA39NU78_9AGAR</name>
<dbReference type="PANTHER" id="PTHR43798">
    <property type="entry name" value="MONOACYLGLYCEROL LIPASE"/>
    <property type="match status" value="1"/>
</dbReference>
<proteinExistence type="predicted"/>
<dbReference type="InterPro" id="IPR029058">
    <property type="entry name" value="AB_hydrolase_fold"/>
</dbReference>
<evidence type="ECO:0000259" key="1">
    <source>
        <dbReference type="Pfam" id="PF12697"/>
    </source>
</evidence>
<organism evidence="2 3">
    <name type="scientific">Armillaria novae-zelandiae</name>
    <dbReference type="NCBI Taxonomy" id="153914"/>
    <lineage>
        <taxon>Eukaryota</taxon>
        <taxon>Fungi</taxon>
        <taxon>Dikarya</taxon>
        <taxon>Basidiomycota</taxon>
        <taxon>Agaricomycotina</taxon>
        <taxon>Agaricomycetes</taxon>
        <taxon>Agaricomycetidae</taxon>
        <taxon>Agaricales</taxon>
        <taxon>Marasmiineae</taxon>
        <taxon>Physalacriaceae</taxon>
        <taxon>Armillaria</taxon>
    </lineage>
</organism>
<accession>A0AA39NU78</accession>
<dbReference type="InterPro" id="IPR000073">
    <property type="entry name" value="AB_hydrolase_1"/>
</dbReference>
<comment type="caution">
    <text evidence="2">The sequence shown here is derived from an EMBL/GenBank/DDBJ whole genome shotgun (WGS) entry which is preliminary data.</text>
</comment>
<dbReference type="GO" id="GO:0016020">
    <property type="term" value="C:membrane"/>
    <property type="evidence" value="ECO:0007669"/>
    <property type="project" value="TreeGrafter"/>
</dbReference>
<dbReference type="SUPFAM" id="SSF53474">
    <property type="entry name" value="alpha/beta-Hydrolases"/>
    <property type="match status" value="1"/>
</dbReference>
<evidence type="ECO:0000313" key="3">
    <source>
        <dbReference type="Proteomes" id="UP001175227"/>
    </source>
</evidence>
<sequence length="295" mass="31736">MSLTSAAQLVPSKDGALIYADAAGDLTKPCLVFVHGLALSGAVFDKLFTNPKLIQNFYLVRYDMRGHGRSAMPESLDDYSSEIYAEDFKAVAQAFKIEKPVFIGWSLGGGVTLPLSCTIVCDIAAHLPKDTLAGVVYLATLPFIGPIMGRVGTPLVLSFLPGLFNTDDVNLSAKTAIDFVNSLFADAKNVSFSFKTSCLGTALLQSPKACSNVVSRPQDPEKLYELAKEGLPMLALSGTADQQIQGDVVVEEMRPYYKNMDVHAVEGGSHALFYDNEAEVVESISTFASKVFASR</sequence>
<dbReference type="InterPro" id="IPR050266">
    <property type="entry name" value="AB_hydrolase_sf"/>
</dbReference>
<dbReference type="EMBL" id="JAUEPR010000048">
    <property type="protein sequence ID" value="KAK0471664.1"/>
    <property type="molecule type" value="Genomic_DNA"/>
</dbReference>
<feature type="domain" description="AB hydrolase-1" evidence="1">
    <location>
        <begin position="31"/>
        <end position="282"/>
    </location>
</feature>
<gene>
    <name evidence="2" type="ORF">IW261DRAFT_1666975</name>
</gene>
<dbReference type="AlphaFoldDB" id="A0AA39NU78"/>